<gene>
    <name evidence="1" type="ORF">PENARI_c062G05676</name>
</gene>
<organism evidence="1 2">
    <name type="scientific">Penicillium arizonense</name>
    <dbReference type="NCBI Taxonomy" id="1835702"/>
    <lineage>
        <taxon>Eukaryota</taxon>
        <taxon>Fungi</taxon>
        <taxon>Dikarya</taxon>
        <taxon>Ascomycota</taxon>
        <taxon>Pezizomycotina</taxon>
        <taxon>Eurotiomycetes</taxon>
        <taxon>Eurotiomycetidae</taxon>
        <taxon>Eurotiales</taxon>
        <taxon>Aspergillaceae</taxon>
        <taxon>Penicillium</taxon>
    </lineage>
</organism>
<comment type="caution">
    <text evidence="1">The sequence shown here is derived from an EMBL/GenBank/DDBJ whole genome shotgun (WGS) entry which is preliminary data.</text>
</comment>
<dbReference type="OrthoDB" id="4368687at2759"/>
<accession>A0A1F5L2H5</accession>
<reference evidence="1 2" key="1">
    <citation type="journal article" date="2016" name="Sci. Rep.">
        <title>Penicillium arizonense, a new, genome sequenced fungal species, reveals a high chemical diversity in secreted metabolites.</title>
        <authorList>
            <person name="Grijseels S."/>
            <person name="Nielsen J.C."/>
            <person name="Randelovic M."/>
            <person name="Nielsen J."/>
            <person name="Nielsen K.F."/>
            <person name="Workman M."/>
            <person name="Frisvad J.C."/>
        </authorList>
    </citation>
    <scope>NUCLEOTIDE SEQUENCE [LARGE SCALE GENOMIC DNA]</scope>
    <source>
        <strain evidence="1 2">CBS 141311</strain>
    </source>
</reference>
<evidence type="ECO:0000313" key="1">
    <source>
        <dbReference type="EMBL" id="OGE47121.1"/>
    </source>
</evidence>
<protein>
    <recommendedName>
        <fullName evidence="3">Reverse transcriptase domain-containing protein</fullName>
    </recommendedName>
</protein>
<sequence length="150" mass="16906">MNTPCDSLPTSTPLELPWQPITELEIQRSLKAAKGTTAPGDDNLPMLVWKQLWVYLKGIITNIFNTSMTLGYHPKQWRNAKIVVLRKPGKLDYSVPGAYRPISLLNTLGKLLEAVAARRLSYLTENMASYQTPNSVGAREELLNKLCWYS</sequence>
<keyword evidence="2" id="KW-1185">Reference proteome</keyword>
<dbReference type="AlphaFoldDB" id="A0A1F5L2H5"/>
<dbReference type="EMBL" id="LXJU01000062">
    <property type="protein sequence ID" value="OGE47121.1"/>
    <property type="molecule type" value="Genomic_DNA"/>
</dbReference>
<dbReference type="Proteomes" id="UP000177622">
    <property type="component" value="Unassembled WGS sequence"/>
</dbReference>
<dbReference type="RefSeq" id="XP_022482586.1">
    <property type="nucleotide sequence ID" value="XM_022637560.1"/>
</dbReference>
<dbReference type="PANTHER" id="PTHR33481:SF1">
    <property type="entry name" value="ENDONUCLEASE_EXONUCLEASE_PHOSPHATASE DOMAIN-CONTAINING PROTEIN-RELATED"/>
    <property type="match status" value="1"/>
</dbReference>
<dbReference type="GeneID" id="34582294"/>
<dbReference type="PANTHER" id="PTHR33481">
    <property type="entry name" value="REVERSE TRANSCRIPTASE"/>
    <property type="match status" value="1"/>
</dbReference>
<evidence type="ECO:0008006" key="3">
    <source>
        <dbReference type="Google" id="ProtNLM"/>
    </source>
</evidence>
<name>A0A1F5L2H5_PENAI</name>
<dbReference type="STRING" id="1835702.A0A1F5L2H5"/>
<proteinExistence type="predicted"/>
<evidence type="ECO:0000313" key="2">
    <source>
        <dbReference type="Proteomes" id="UP000177622"/>
    </source>
</evidence>